<keyword evidence="3" id="KW-1185">Reference proteome</keyword>
<dbReference type="Pfam" id="PF25589">
    <property type="entry name" value="DUF7935"/>
    <property type="match status" value="1"/>
</dbReference>
<dbReference type="EMBL" id="CP048222">
    <property type="protein sequence ID" value="QHT65571.1"/>
    <property type="molecule type" value="Genomic_DNA"/>
</dbReference>
<dbReference type="InterPro" id="IPR057695">
    <property type="entry name" value="DUF7935"/>
</dbReference>
<keyword evidence="1" id="KW-1133">Transmembrane helix</keyword>
<organism evidence="2 3">
    <name type="scientific">Rhodocytophaga rosea</name>
    <dbReference type="NCBI Taxonomy" id="2704465"/>
    <lineage>
        <taxon>Bacteria</taxon>
        <taxon>Pseudomonadati</taxon>
        <taxon>Bacteroidota</taxon>
        <taxon>Cytophagia</taxon>
        <taxon>Cytophagales</taxon>
        <taxon>Rhodocytophagaceae</taxon>
        <taxon>Rhodocytophaga</taxon>
    </lineage>
</organism>
<evidence type="ECO:0000313" key="2">
    <source>
        <dbReference type="EMBL" id="QHT65571.1"/>
    </source>
</evidence>
<evidence type="ECO:0000313" key="3">
    <source>
        <dbReference type="Proteomes" id="UP000480178"/>
    </source>
</evidence>
<evidence type="ECO:0000256" key="1">
    <source>
        <dbReference type="SAM" id="Phobius"/>
    </source>
</evidence>
<protein>
    <submittedName>
        <fullName evidence="2">Uncharacterized protein</fullName>
    </submittedName>
</protein>
<name>A0A6C0GC91_9BACT</name>
<dbReference type="RefSeq" id="WP_162441653.1">
    <property type="nucleotide sequence ID" value="NZ_CP048222.1"/>
</dbReference>
<reference evidence="2 3" key="1">
    <citation type="submission" date="2020-01" db="EMBL/GenBank/DDBJ databases">
        <authorList>
            <person name="Kim M.K."/>
        </authorList>
    </citation>
    <scope>NUCLEOTIDE SEQUENCE [LARGE SCALE GENOMIC DNA]</scope>
    <source>
        <strain evidence="2 3">172606-1</strain>
    </source>
</reference>
<dbReference type="KEGG" id="rhoz:GXP67_02280"/>
<proteinExistence type="predicted"/>
<dbReference type="AlphaFoldDB" id="A0A6C0GC91"/>
<feature type="transmembrane region" description="Helical" evidence="1">
    <location>
        <begin position="12"/>
        <end position="30"/>
    </location>
</feature>
<dbReference type="Proteomes" id="UP000480178">
    <property type="component" value="Chromosome"/>
</dbReference>
<sequence length="174" mass="20217">MEIIFADFIKILLPAAIVLYAMFLTVRAFLNKELERKLVEVKLRSTEVVLPVRLQAYERMCLFLERISPNNLILRLNNDVFSAIELHHVLLSEIREEYNHNVSQQVYMSDEAWNQVRSAMEEIISIINNAAAQVHAEGRSMDLAKAIFEIIIQQELNPTSKALRFVKDEIRQSF</sequence>
<keyword evidence="1" id="KW-0812">Transmembrane</keyword>
<gene>
    <name evidence="2" type="ORF">GXP67_02280</name>
</gene>
<keyword evidence="1" id="KW-0472">Membrane</keyword>
<accession>A0A6C0GC91</accession>